<dbReference type="Pfam" id="PF01717">
    <property type="entry name" value="Meth_synt_2"/>
    <property type="match status" value="1"/>
</dbReference>
<dbReference type="SUPFAM" id="SSF51726">
    <property type="entry name" value="UROD/MetE-like"/>
    <property type="match status" value="1"/>
</dbReference>
<feature type="domain" description="Cobalamin-independent methionine synthase MetE C-terminal/archaeal" evidence="1">
    <location>
        <begin position="10"/>
        <end position="368"/>
    </location>
</feature>
<dbReference type="PANTHER" id="PTHR43844:SF1">
    <property type="entry name" value="METHIONINE SYNTHASE"/>
    <property type="match status" value="1"/>
</dbReference>
<reference evidence="2" key="1">
    <citation type="submission" date="2016-04" db="EMBL/GenBank/DDBJ databases">
        <authorList>
            <person name="Evans L.H."/>
            <person name="Alamgir A."/>
            <person name="Owens N."/>
            <person name="Weber N.D."/>
            <person name="Virtaneva K."/>
            <person name="Barbian K."/>
            <person name="Babar A."/>
            <person name="Rosenke K."/>
        </authorList>
    </citation>
    <scope>NUCLEOTIDE SEQUENCE</scope>
    <source>
        <strain evidence="2">Nono1</strain>
    </source>
</reference>
<dbReference type="EMBL" id="LT559118">
    <property type="protein sequence ID" value="SBO95785.1"/>
    <property type="molecule type" value="Genomic_DNA"/>
</dbReference>
<dbReference type="RefSeq" id="WP_225275132.1">
    <property type="nucleotide sequence ID" value="NZ_CP084058.1"/>
</dbReference>
<sequence length="373" mass="40813">MPATPHAEHVGSLLRPPELLRARQARERGELSAEELARLEDDAALAAIELQRQAGIEVFTDGEMRRRTWLAGILESLGGVSPVPLPSTEWWRGDGEPVPPEETTWDMVVATGKLSQKANMTAVEAAFLARHAPGPYKITMVSASMGNLLWRPDLSATAYPRPADLLRDLVALRIEEIRGLLAQGVRWIQLDSLAYDFVIDPGFRARVLGPAAPDVGTLLDAAVAIDAQQVRAAKELDPGVTVALHLCRGNNRSAWSATGGYDPVAERLFGEVPVDRFLLEYDSERAGGFEPLRFVPEGTAVVLGLVSSKVPALESQDELRRRIDEAAKYVPMENLAISPQCGFASTERGNLLTVDEERRKLELVVETARMVWG</sequence>
<dbReference type="InterPro" id="IPR002629">
    <property type="entry name" value="Met_Synth_C/arc"/>
</dbReference>
<dbReference type="CDD" id="cd03311">
    <property type="entry name" value="CIMS_C_terminal_like"/>
    <property type="match status" value="1"/>
</dbReference>
<proteinExistence type="predicted"/>
<organism evidence="2">
    <name type="scientific">Nonomuraea gerenzanensis</name>
    <dbReference type="NCBI Taxonomy" id="93944"/>
    <lineage>
        <taxon>Bacteria</taxon>
        <taxon>Bacillati</taxon>
        <taxon>Actinomycetota</taxon>
        <taxon>Actinomycetes</taxon>
        <taxon>Streptosporangiales</taxon>
        <taxon>Streptosporangiaceae</taxon>
        <taxon>Nonomuraea</taxon>
    </lineage>
</organism>
<evidence type="ECO:0000259" key="1">
    <source>
        <dbReference type="Pfam" id="PF01717"/>
    </source>
</evidence>
<gene>
    <name evidence="2" type="ORF">BN4615_P5301</name>
</gene>
<accession>A0A1M4EA90</accession>
<name>A0A1M4EA90_9ACTN</name>
<dbReference type="AlphaFoldDB" id="A0A1M4EA90"/>
<dbReference type="GO" id="GO:0003871">
    <property type="term" value="F:5-methyltetrahydropteroyltriglutamate-homocysteine S-methyltransferase activity"/>
    <property type="evidence" value="ECO:0007669"/>
    <property type="project" value="InterPro"/>
</dbReference>
<dbReference type="GO" id="GO:0009086">
    <property type="term" value="P:methionine biosynthetic process"/>
    <property type="evidence" value="ECO:0007669"/>
    <property type="project" value="InterPro"/>
</dbReference>
<evidence type="ECO:0000313" key="2">
    <source>
        <dbReference type="EMBL" id="SBO95785.1"/>
    </source>
</evidence>
<dbReference type="GO" id="GO:0008270">
    <property type="term" value="F:zinc ion binding"/>
    <property type="evidence" value="ECO:0007669"/>
    <property type="project" value="InterPro"/>
</dbReference>
<protein>
    <submittedName>
        <fullName evidence="2">Methionine synthase II (Cobalamin-independent)</fullName>
    </submittedName>
</protein>
<dbReference type="InterPro" id="IPR038071">
    <property type="entry name" value="UROD/MetE-like_sf"/>
</dbReference>
<dbReference type="PANTHER" id="PTHR43844">
    <property type="entry name" value="METHIONINE SYNTHASE"/>
    <property type="match status" value="1"/>
</dbReference>
<dbReference type="Gene3D" id="3.20.20.210">
    <property type="match status" value="1"/>
</dbReference>